<evidence type="ECO:0000313" key="1">
    <source>
        <dbReference type="EMBL" id="MEP1062335.1"/>
    </source>
</evidence>
<name>A0ABV0KSW9_9CYAN</name>
<accession>A0ABV0KSW9</accession>
<evidence type="ECO:0000313" key="2">
    <source>
        <dbReference type="Proteomes" id="UP001476950"/>
    </source>
</evidence>
<gene>
    <name evidence="1" type="ORF">NDI38_28585</name>
</gene>
<dbReference type="Proteomes" id="UP001476950">
    <property type="component" value="Unassembled WGS sequence"/>
</dbReference>
<dbReference type="RefSeq" id="WP_190446154.1">
    <property type="nucleotide sequence ID" value="NZ_JAMPLM010000062.1"/>
</dbReference>
<sequence length="153" mass="17332">MSKEYQFPQPKYKAGQHIQTAWITDDTKELVVESSLHFRRNRTMPTLQQVLLQRMMAKLHKSIRAVVCLCTNVEVKGARVVFSCPNDATLQALLCLRLLLAEVIDPFGIVELEFSAPDQARAIVLPVELILLCYPGVLVVCPQSSINQRKDKR</sequence>
<protein>
    <submittedName>
        <fullName evidence="1">Uncharacterized protein</fullName>
    </submittedName>
</protein>
<comment type="caution">
    <text evidence="1">The sequence shown here is derived from an EMBL/GenBank/DDBJ whole genome shotgun (WGS) entry which is preliminary data.</text>
</comment>
<reference evidence="1 2" key="1">
    <citation type="submission" date="2022-04" db="EMBL/GenBank/DDBJ databases">
        <title>Positive selection, recombination, and allopatry shape intraspecific diversity of widespread and dominant cyanobacteria.</title>
        <authorList>
            <person name="Wei J."/>
            <person name="Shu W."/>
            <person name="Hu C."/>
        </authorList>
    </citation>
    <scope>NUCLEOTIDE SEQUENCE [LARGE SCALE GENOMIC DNA]</scope>
    <source>
        <strain evidence="1 2">AS-A4</strain>
    </source>
</reference>
<proteinExistence type="predicted"/>
<keyword evidence="2" id="KW-1185">Reference proteome</keyword>
<dbReference type="EMBL" id="JAMPLM010000062">
    <property type="protein sequence ID" value="MEP1062335.1"/>
    <property type="molecule type" value="Genomic_DNA"/>
</dbReference>
<organism evidence="1 2">
    <name type="scientific">Stenomitos frigidus AS-A4</name>
    <dbReference type="NCBI Taxonomy" id="2933935"/>
    <lineage>
        <taxon>Bacteria</taxon>
        <taxon>Bacillati</taxon>
        <taxon>Cyanobacteriota</taxon>
        <taxon>Cyanophyceae</taxon>
        <taxon>Leptolyngbyales</taxon>
        <taxon>Leptolyngbyaceae</taxon>
        <taxon>Stenomitos</taxon>
    </lineage>
</organism>